<evidence type="ECO:0000256" key="2">
    <source>
        <dbReference type="ARBA" id="ARBA00022741"/>
    </source>
</evidence>
<keyword evidence="3 8" id="KW-0418">Kinase</keyword>
<evidence type="ECO:0000256" key="1">
    <source>
        <dbReference type="ARBA" id="ARBA00022679"/>
    </source>
</evidence>
<gene>
    <name evidence="8" type="ORF">EGH82_20500</name>
</gene>
<feature type="transmembrane region" description="Helical" evidence="6">
    <location>
        <begin position="332"/>
        <end position="353"/>
    </location>
</feature>
<evidence type="ECO:0000256" key="5">
    <source>
        <dbReference type="PROSITE-ProRule" id="PRU10141"/>
    </source>
</evidence>
<comment type="caution">
    <text evidence="8">The sequence shown here is derived from an EMBL/GenBank/DDBJ whole genome shotgun (WGS) entry which is preliminary data.</text>
</comment>
<accession>A0A3N3DU32</accession>
<dbReference type="Pfam" id="PF00069">
    <property type="entry name" value="Pkinase"/>
    <property type="match status" value="1"/>
</dbReference>
<dbReference type="InterPro" id="IPR011009">
    <property type="entry name" value="Kinase-like_dom_sf"/>
</dbReference>
<dbReference type="Gene3D" id="3.30.200.20">
    <property type="entry name" value="Phosphorylase Kinase, domain 1"/>
    <property type="match status" value="1"/>
</dbReference>
<evidence type="ECO:0000313" key="9">
    <source>
        <dbReference type="Proteomes" id="UP000278792"/>
    </source>
</evidence>
<dbReference type="PANTHER" id="PTHR43289">
    <property type="entry name" value="MITOGEN-ACTIVATED PROTEIN KINASE KINASE KINASE 20-RELATED"/>
    <property type="match status" value="1"/>
</dbReference>
<reference evidence="8 9" key="1">
    <citation type="submission" date="2018-11" db="EMBL/GenBank/DDBJ databases">
        <title>Vibrio ponticus strain CAIM 1751 pathogenic for the snapper Lutjanus guttatus.</title>
        <authorList>
            <person name="Soto-Rodriguez S."/>
            <person name="Lozano-Olvera R."/>
            <person name="Gomez-Gil B."/>
        </authorList>
    </citation>
    <scope>NUCLEOTIDE SEQUENCE [LARGE SCALE GENOMIC DNA]</scope>
    <source>
        <strain evidence="8 9">CAIM 1751</strain>
    </source>
</reference>
<dbReference type="SUPFAM" id="SSF56112">
    <property type="entry name" value="Protein kinase-like (PK-like)"/>
    <property type="match status" value="1"/>
</dbReference>
<dbReference type="PANTHER" id="PTHR43289:SF34">
    <property type="entry name" value="SERINE_THREONINE-PROTEIN KINASE YBDM-RELATED"/>
    <property type="match status" value="1"/>
</dbReference>
<name>A0A3N3DU32_9VIBR</name>
<dbReference type="PROSITE" id="PS50011">
    <property type="entry name" value="PROTEIN_KINASE_DOM"/>
    <property type="match status" value="1"/>
</dbReference>
<dbReference type="CDD" id="cd14014">
    <property type="entry name" value="STKc_PknB_like"/>
    <property type="match status" value="1"/>
</dbReference>
<evidence type="ECO:0000256" key="4">
    <source>
        <dbReference type="ARBA" id="ARBA00022840"/>
    </source>
</evidence>
<protein>
    <submittedName>
        <fullName evidence="8">Serine/threonine protein kinase</fullName>
    </submittedName>
</protein>
<dbReference type="Gene3D" id="1.10.510.10">
    <property type="entry name" value="Transferase(Phosphotransferase) domain 1"/>
    <property type="match status" value="1"/>
</dbReference>
<dbReference type="SMART" id="SM00220">
    <property type="entry name" value="S_TKc"/>
    <property type="match status" value="1"/>
</dbReference>
<dbReference type="PROSITE" id="PS00108">
    <property type="entry name" value="PROTEIN_KINASE_ST"/>
    <property type="match status" value="1"/>
</dbReference>
<dbReference type="EMBL" id="RKIK01000099">
    <property type="protein sequence ID" value="ROV58004.1"/>
    <property type="molecule type" value="Genomic_DNA"/>
</dbReference>
<dbReference type="GO" id="GO:0004674">
    <property type="term" value="F:protein serine/threonine kinase activity"/>
    <property type="evidence" value="ECO:0007669"/>
    <property type="project" value="UniProtKB-KW"/>
</dbReference>
<keyword evidence="6" id="KW-1133">Transmembrane helix</keyword>
<dbReference type="PROSITE" id="PS00107">
    <property type="entry name" value="PROTEIN_KINASE_ATP"/>
    <property type="match status" value="1"/>
</dbReference>
<dbReference type="InterPro" id="IPR017441">
    <property type="entry name" value="Protein_kinase_ATP_BS"/>
</dbReference>
<dbReference type="InterPro" id="IPR000719">
    <property type="entry name" value="Prot_kinase_dom"/>
</dbReference>
<feature type="domain" description="Protein kinase" evidence="7">
    <location>
        <begin position="78"/>
        <end position="333"/>
    </location>
</feature>
<dbReference type="GO" id="GO:0005524">
    <property type="term" value="F:ATP binding"/>
    <property type="evidence" value="ECO:0007669"/>
    <property type="project" value="UniProtKB-UniRule"/>
</dbReference>
<keyword evidence="2 5" id="KW-0547">Nucleotide-binding</keyword>
<dbReference type="AlphaFoldDB" id="A0A3N3DU32"/>
<evidence type="ECO:0000259" key="7">
    <source>
        <dbReference type="PROSITE" id="PS50011"/>
    </source>
</evidence>
<sequence length="437" mass="49409">MTSAAGITELYYSLLDLDDKQKNRYLENLQTQNPELHQELMTLFAVESDSILTELLNFNICSSGDTEVDYTHQQIDKYLLTHELGRGGMGVVYAACRADRRFEQKLAIKFLHPHMAQIFDETLLFSEAQLLANLNHPNIAKVFDGGMHGKQVYIVMEYIEGKHLAEFLLEQPLCVQDRLRLFCQICNGIEHTHQQGIVHGDLKPENVLIDARLNAKLIDFNLTQKLDRREAPIAALSKQYASPEQLSGLELTAASDIYSLGQLLKWLFPNQSPTSDIALIQTKATQSQASLRYSSAMALQNDIENILSKHPISLRKKELVYTGKRLFQRHPLSSSLALILLLGGTLFSTVLVGKNQQLAKEKRIAENLIFEVTSMVFDAKSEQAQSLPANVVLDLTRRRILSNPEIPKHIKQKMLLAMLTPAERHRDNQQQNTISNP</sequence>
<evidence type="ECO:0000256" key="6">
    <source>
        <dbReference type="SAM" id="Phobius"/>
    </source>
</evidence>
<keyword evidence="6" id="KW-0472">Membrane</keyword>
<feature type="binding site" evidence="5">
    <location>
        <position position="109"/>
    </location>
    <ligand>
        <name>ATP</name>
        <dbReference type="ChEBI" id="CHEBI:30616"/>
    </ligand>
</feature>
<evidence type="ECO:0000313" key="8">
    <source>
        <dbReference type="EMBL" id="ROV58004.1"/>
    </source>
</evidence>
<proteinExistence type="predicted"/>
<dbReference type="Proteomes" id="UP000278792">
    <property type="component" value="Unassembled WGS sequence"/>
</dbReference>
<keyword evidence="8" id="KW-0723">Serine/threonine-protein kinase</keyword>
<evidence type="ECO:0000256" key="3">
    <source>
        <dbReference type="ARBA" id="ARBA00022777"/>
    </source>
</evidence>
<keyword evidence="1" id="KW-0808">Transferase</keyword>
<keyword evidence="4 5" id="KW-0067">ATP-binding</keyword>
<organism evidence="8 9">
    <name type="scientific">Vibrio ponticus</name>
    <dbReference type="NCBI Taxonomy" id="265668"/>
    <lineage>
        <taxon>Bacteria</taxon>
        <taxon>Pseudomonadati</taxon>
        <taxon>Pseudomonadota</taxon>
        <taxon>Gammaproteobacteria</taxon>
        <taxon>Vibrionales</taxon>
        <taxon>Vibrionaceae</taxon>
        <taxon>Vibrio</taxon>
    </lineage>
</organism>
<keyword evidence="6" id="KW-0812">Transmembrane</keyword>
<dbReference type="InterPro" id="IPR008271">
    <property type="entry name" value="Ser/Thr_kinase_AS"/>
</dbReference>